<keyword evidence="2" id="KW-1185">Reference proteome</keyword>
<protein>
    <submittedName>
        <fullName evidence="1">Transposase</fullName>
    </submittedName>
</protein>
<dbReference type="Proteomes" id="UP000031258">
    <property type="component" value="Unassembled WGS sequence"/>
</dbReference>
<dbReference type="EMBL" id="JSWE01000058">
    <property type="protein sequence ID" value="KIE05920.1"/>
    <property type="molecule type" value="Genomic_DNA"/>
</dbReference>
<reference evidence="1 2" key="1">
    <citation type="submission" date="2014-11" db="EMBL/GenBank/DDBJ databases">
        <title>A Rickettsiales Symbiont of Amoebae With Ancient Features.</title>
        <authorList>
            <person name="Schulz F."/>
            <person name="Martijn J."/>
            <person name="Wascher F."/>
            <person name="Kostanjsek R."/>
            <person name="Ettema T.J."/>
            <person name="Horn M."/>
        </authorList>
    </citation>
    <scope>NUCLEOTIDE SEQUENCE [LARGE SCALE GENOMIC DNA]</scope>
    <source>
        <strain evidence="1 2">UWC36</strain>
    </source>
</reference>
<comment type="caution">
    <text evidence="1">The sequence shown here is derived from an EMBL/GenBank/DDBJ whole genome shotgun (WGS) entry which is preliminary data.</text>
</comment>
<dbReference type="AlphaFoldDB" id="A0A0C1R0T0"/>
<sequence length="78" mass="9301">MIFLLPKIYVWLAVNSFRNKVIDFEVTESRDFSTYLPLALRLDLAYKIETSCSDYYHVYGKYNISQKHYMTKAETIFS</sequence>
<dbReference type="STRING" id="86105.NF27_CG01000"/>
<proteinExistence type="predicted"/>
<accession>A0A0C1R0T0</accession>
<evidence type="ECO:0000313" key="2">
    <source>
        <dbReference type="Proteomes" id="UP000031258"/>
    </source>
</evidence>
<organism evidence="1 2">
    <name type="scientific">Candidatus Jidaibacter acanthamoebae</name>
    <dbReference type="NCBI Taxonomy" id="86105"/>
    <lineage>
        <taxon>Bacteria</taxon>
        <taxon>Pseudomonadati</taxon>
        <taxon>Pseudomonadota</taxon>
        <taxon>Alphaproteobacteria</taxon>
        <taxon>Rickettsiales</taxon>
        <taxon>Candidatus Midichloriaceae</taxon>
        <taxon>Candidatus Jidaibacter</taxon>
    </lineage>
</organism>
<name>A0A0C1R0T0_9RICK</name>
<evidence type="ECO:0000313" key="1">
    <source>
        <dbReference type="EMBL" id="KIE05920.1"/>
    </source>
</evidence>
<gene>
    <name evidence="1" type="ORF">NF27_CG01000</name>
</gene>